<gene>
    <name evidence="3" type="ORF">FRV6_16895</name>
</gene>
<dbReference type="Pfam" id="PF12520">
    <property type="entry name" value="DUF3723"/>
    <property type="match status" value="1"/>
</dbReference>
<evidence type="ECO:0000256" key="2">
    <source>
        <dbReference type="SAM" id="MobiDB-lite"/>
    </source>
</evidence>
<dbReference type="VEuPathDB" id="FungiDB:FOXG_15501"/>
<accession>A0A2H3TVZ7</accession>
<sequence length="864" mass="100173">MDSRTRRDRLSKEKQQYFLGIASIRFGALDFDWCRQRNPLSGSPDQKNVASLETMFRRGCDWSPEQVSHQIPALIDPALLEESLQRAEKSLSLEDLKKEDGVFAELDLADGKVICLKGEHRVLASDATVVNRKKRWIVRLYSTDLSEDARNDLADERASERQMTDAEYFYNITLFWLKNGDPDQGPRPNPWFAQLMRHSEGKAKDLKRLWSGPSSQGDLLRRFHEIPALFWGISLGNVGKTIAMPRQQTRNQIKRVFDFWDYICCHDVSMKLRLDMNTVKVVSGRASGAYAGLNLANSGEILRNFDTTERAAILSRLESATTDRVVPTLGIFFRNTLYLQSVIDCLRHLVPRHRQARDLWDDLNNGFEERGDGRCLLQVSDTRFKLVHVSEIDQFEIARRQLWLFALREFPSLPRDVTSKRAEPKSCVDEAKLFELAVLAHRLGCRSDQIDHIRANACWRQSPIQSVYKQDSNIDSKPYKHGKPHPEDLKRYKSSLFLSNFHKPFDPESLESSFFFIQRSLYFDIYPDKPQGIDELLHRAAEVGECELIDDEYRPRIQGASEQLIRQEDQLRASISELQERYDQLLSQESQCQGRIDNNKQEENKLDESIRAMKAQEQNLENRKTQLQTELNQGEAAKRDLDTEYQTLCQEVADQRQSLSALNSKKEAANDDLKRLEHQKNNVEQVINTLESRRKELESEAQEVRNQEEEAALFPFEEDTPPPMSETSDLQEIEEDNPPLTSETSDLQRMAFPVEIRRKTRVVKTEAELTAWLEVIEQQGYSMADQYMRTLVPHSCFRALKIEEKEEDRLVILVKENLVYSERDILGDIYTLREKKRAREGFLHHTLQIKRNKVIETDDADGTL</sequence>
<dbReference type="Proteomes" id="UP000219369">
    <property type="component" value="Unassembled WGS sequence"/>
</dbReference>
<evidence type="ECO:0000313" key="3">
    <source>
        <dbReference type="EMBL" id="SCO92767.1"/>
    </source>
</evidence>
<evidence type="ECO:0000256" key="1">
    <source>
        <dbReference type="SAM" id="Coils"/>
    </source>
</evidence>
<protein>
    <submittedName>
        <fullName evidence="3">Uncharacterized protein</fullName>
    </submittedName>
</protein>
<dbReference type="InterPro" id="IPR022198">
    <property type="entry name" value="DUF3723"/>
</dbReference>
<feature type="coiled-coil region" evidence="1">
    <location>
        <begin position="561"/>
        <end position="710"/>
    </location>
</feature>
<feature type="region of interest" description="Disordered" evidence="2">
    <location>
        <begin position="717"/>
        <end position="746"/>
    </location>
</feature>
<dbReference type="VEuPathDB" id="FungiDB:FOMG_19999"/>
<dbReference type="Gene3D" id="1.10.287.1490">
    <property type="match status" value="1"/>
</dbReference>
<dbReference type="VEuPathDB" id="FungiDB:FOZG_17209"/>
<name>A0A2H3TVZ7_FUSOX</name>
<evidence type="ECO:0000313" key="4">
    <source>
        <dbReference type="Proteomes" id="UP000219369"/>
    </source>
</evidence>
<dbReference type="VEuPathDB" id="FungiDB:FOMG_19707"/>
<dbReference type="EMBL" id="FMJY01000013">
    <property type="protein sequence ID" value="SCO92767.1"/>
    <property type="molecule type" value="Genomic_DNA"/>
</dbReference>
<dbReference type="AlphaFoldDB" id="A0A2H3TVZ7"/>
<reference evidence="4" key="1">
    <citation type="submission" date="2016-09" db="EMBL/GenBank/DDBJ databases">
        <authorList>
            <person name="Guldener U."/>
        </authorList>
    </citation>
    <scope>NUCLEOTIDE SEQUENCE [LARGE SCALE GENOMIC DNA]</scope>
    <source>
        <strain evidence="4">V64-1</strain>
    </source>
</reference>
<dbReference type="OrthoDB" id="4227485at2759"/>
<organism evidence="3 4">
    <name type="scientific">Fusarium oxysporum</name>
    <name type="common">Fusarium vascular wilt</name>
    <dbReference type="NCBI Taxonomy" id="5507"/>
    <lineage>
        <taxon>Eukaryota</taxon>
        <taxon>Fungi</taxon>
        <taxon>Dikarya</taxon>
        <taxon>Ascomycota</taxon>
        <taxon>Pezizomycotina</taxon>
        <taxon>Sordariomycetes</taxon>
        <taxon>Hypocreomycetidae</taxon>
        <taxon>Hypocreales</taxon>
        <taxon>Nectriaceae</taxon>
        <taxon>Fusarium</taxon>
        <taxon>Fusarium oxysporum species complex</taxon>
    </lineage>
</organism>
<proteinExistence type="predicted"/>
<keyword evidence="1" id="KW-0175">Coiled coil</keyword>